<sequence>MAVSERHLRDLIRDGIGVPPKRIERIARVRRVLAHGGTHAEPWSHLAATTGYYDQSHMGAEFRTLRGVPPTAFFAGRLPSLRPC</sequence>
<reference evidence="2 3" key="1">
    <citation type="submission" date="2024-09" db="EMBL/GenBank/DDBJ databases">
        <authorList>
            <person name="Sun Q."/>
            <person name="Mori K."/>
        </authorList>
    </citation>
    <scope>NUCLEOTIDE SEQUENCE [LARGE SCALE GENOMIC DNA]</scope>
    <source>
        <strain evidence="2 3">JCM 3028</strain>
    </source>
</reference>
<dbReference type="Gene3D" id="1.10.10.60">
    <property type="entry name" value="Homeodomain-like"/>
    <property type="match status" value="1"/>
</dbReference>
<dbReference type="RefSeq" id="WP_344748951.1">
    <property type="nucleotide sequence ID" value="NZ_BAAAWW010000175.1"/>
</dbReference>
<feature type="domain" description="HTH araC/xylS-type" evidence="1">
    <location>
        <begin position="1"/>
        <end position="76"/>
    </location>
</feature>
<evidence type="ECO:0000259" key="1">
    <source>
        <dbReference type="PROSITE" id="PS01124"/>
    </source>
</evidence>
<gene>
    <name evidence="2" type="ORF">ACFFRH_05080</name>
</gene>
<keyword evidence="3" id="KW-1185">Reference proteome</keyword>
<dbReference type="Proteomes" id="UP001589610">
    <property type="component" value="Unassembled WGS sequence"/>
</dbReference>
<evidence type="ECO:0000313" key="3">
    <source>
        <dbReference type="Proteomes" id="UP001589610"/>
    </source>
</evidence>
<evidence type="ECO:0000313" key="2">
    <source>
        <dbReference type="EMBL" id="MFB9674852.1"/>
    </source>
</evidence>
<protein>
    <submittedName>
        <fullName evidence="2">Helix-turn-helix domain-containing protein</fullName>
    </submittedName>
</protein>
<dbReference type="PROSITE" id="PS01124">
    <property type="entry name" value="HTH_ARAC_FAMILY_2"/>
    <property type="match status" value="1"/>
</dbReference>
<organism evidence="2 3">
    <name type="scientific">Streptosporangium vulgare</name>
    <dbReference type="NCBI Taxonomy" id="46190"/>
    <lineage>
        <taxon>Bacteria</taxon>
        <taxon>Bacillati</taxon>
        <taxon>Actinomycetota</taxon>
        <taxon>Actinomycetes</taxon>
        <taxon>Streptosporangiales</taxon>
        <taxon>Streptosporangiaceae</taxon>
        <taxon>Streptosporangium</taxon>
    </lineage>
</organism>
<name>A0ABV5T711_9ACTN</name>
<dbReference type="InterPro" id="IPR018060">
    <property type="entry name" value="HTH_AraC"/>
</dbReference>
<proteinExistence type="predicted"/>
<accession>A0ABV5T711</accession>
<comment type="caution">
    <text evidence="2">The sequence shown here is derived from an EMBL/GenBank/DDBJ whole genome shotgun (WGS) entry which is preliminary data.</text>
</comment>
<dbReference type="Pfam" id="PF12833">
    <property type="entry name" value="HTH_18"/>
    <property type="match status" value="1"/>
</dbReference>
<dbReference type="EMBL" id="JBHMBS010000002">
    <property type="protein sequence ID" value="MFB9674852.1"/>
    <property type="molecule type" value="Genomic_DNA"/>
</dbReference>